<dbReference type="AlphaFoldDB" id="A0A0D1XDG5"/>
<evidence type="ECO:0000313" key="2">
    <source>
        <dbReference type="EMBL" id="KIW00276.1"/>
    </source>
</evidence>
<dbReference type="PANTHER" id="PTHR11362:SF82">
    <property type="entry name" value="PHOSPHATIDYLETHANOLAMINE-BINDING PROTEIN 4"/>
    <property type="match status" value="1"/>
</dbReference>
<dbReference type="SUPFAM" id="SSF49777">
    <property type="entry name" value="PEBP-like"/>
    <property type="match status" value="1"/>
</dbReference>
<sequence length="447" mass="50137">MASAAQSLGSLAICSRCLKSQSSIKLPLRTFSTASLTAAPAASAATTPSSQPANPPPLIPTDKLDPNTVATVSEENRLIKHRGQYPIGSRRRRAVLSSIKNAIPFEQLPYQCFQEARKVIAADREEKLQAIEKMRAKIAHLEARDPEQAGGESHKNHRLNSMRKHLEYLKIQADINDPLVKKRFEDGMGDMNKPIYRYLADKKWRSMKRKVLMQRITQMHVVPDALPGIDPTLDVDLLWRRRGFTPGDFVPCSLSANPPSLRIQKFDKGEAMLTVVAVDSDVPDVESDGFRARCHGVWTGIRISPNEPNVGKLGGTNAKFETVVPWSPPYAQKGSPYHRISLFVFEHADRKPLSEEQIASVKKAAASSETASAEDATQIWLRGFVEMTGLKATGVTMFRTQWDETTREVMEKHGIEGADIEFRRKKPEKLPEKYRVKDGLRYRGWKK</sequence>
<dbReference type="OrthoDB" id="2153661at2759"/>
<dbReference type="Pfam" id="PF01161">
    <property type="entry name" value="PBP"/>
    <property type="match status" value="1"/>
</dbReference>
<evidence type="ECO:0008006" key="4">
    <source>
        <dbReference type="Google" id="ProtNLM"/>
    </source>
</evidence>
<feature type="region of interest" description="Disordered" evidence="1">
    <location>
        <begin position="42"/>
        <end position="63"/>
    </location>
</feature>
<feature type="compositionally biased region" description="Low complexity" evidence="1">
    <location>
        <begin position="42"/>
        <end position="52"/>
    </location>
</feature>
<dbReference type="VEuPathDB" id="FungiDB:PV09_08166"/>
<reference evidence="2 3" key="1">
    <citation type="submission" date="2015-01" db="EMBL/GenBank/DDBJ databases">
        <title>The Genome Sequence of Ochroconis gallopava CBS43764.</title>
        <authorList>
            <consortium name="The Broad Institute Genomics Platform"/>
            <person name="Cuomo C."/>
            <person name="de Hoog S."/>
            <person name="Gorbushina A."/>
            <person name="Stielow B."/>
            <person name="Teixiera M."/>
            <person name="Abouelleil A."/>
            <person name="Chapman S.B."/>
            <person name="Priest M."/>
            <person name="Young S.K."/>
            <person name="Wortman J."/>
            <person name="Nusbaum C."/>
            <person name="Birren B."/>
        </authorList>
    </citation>
    <scope>NUCLEOTIDE SEQUENCE [LARGE SCALE GENOMIC DNA]</scope>
    <source>
        <strain evidence="2 3">CBS 43764</strain>
    </source>
</reference>
<proteinExistence type="predicted"/>
<dbReference type="InParanoid" id="A0A0D1XDG5"/>
<dbReference type="Proteomes" id="UP000053259">
    <property type="component" value="Unassembled WGS sequence"/>
</dbReference>
<dbReference type="InterPro" id="IPR008914">
    <property type="entry name" value="PEBP"/>
</dbReference>
<name>A0A0D1XDG5_9PEZI</name>
<dbReference type="CDD" id="cd00866">
    <property type="entry name" value="PEBP_euk"/>
    <property type="match status" value="1"/>
</dbReference>
<dbReference type="FunCoup" id="A0A0D1XDG5">
    <property type="interactions" value="183"/>
</dbReference>
<dbReference type="Gene3D" id="1.20.58.1180">
    <property type="match status" value="1"/>
</dbReference>
<organism evidence="2 3">
    <name type="scientific">Verruconis gallopava</name>
    <dbReference type="NCBI Taxonomy" id="253628"/>
    <lineage>
        <taxon>Eukaryota</taxon>
        <taxon>Fungi</taxon>
        <taxon>Dikarya</taxon>
        <taxon>Ascomycota</taxon>
        <taxon>Pezizomycotina</taxon>
        <taxon>Dothideomycetes</taxon>
        <taxon>Pleosporomycetidae</taxon>
        <taxon>Venturiales</taxon>
        <taxon>Sympoventuriaceae</taxon>
        <taxon>Verruconis</taxon>
    </lineage>
</organism>
<dbReference type="HOGENOM" id="CLU_035836_0_0_1"/>
<dbReference type="GeneID" id="27316139"/>
<evidence type="ECO:0000313" key="3">
    <source>
        <dbReference type="Proteomes" id="UP000053259"/>
    </source>
</evidence>
<dbReference type="RefSeq" id="XP_016210145.1">
    <property type="nucleotide sequence ID" value="XM_016362025.1"/>
</dbReference>
<gene>
    <name evidence="2" type="ORF">PV09_08166</name>
</gene>
<dbReference type="InterPro" id="IPR036610">
    <property type="entry name" value="PEBP-like_sf"/>
</dbReference>
<dbReference type="FunFam" id="1.20.58.1180:FF:000001">
    <property type="entry name" value="Mitochondrial large ribosomal subunit YmL35"/>
    <property type="match status" value="1"/>
</dbReference>
<dbReference type="InterPro" id="IPR035810">
    <property type="entry name" value="PEBP_euk"/>
</dbReference>
<dbReference type="PANTHER" id="PTHR11362">
    <property type="entry name" value="PHOSPHATIDYLETHANOLAMINE-BINDING PROTEIN"/>
    <property type="match status" value="1"/>
</dbReference>
<protein>
    <recommendedName>
        <fullName evidence="4">Phosphatidylethanolamine-binding protein</fullName>
    </recommendedName>
</protein>
<keyword evidence="3" id="KW-1185">Reference proteome</keyword>
<dbReference type="Gene3D" id="3.90.280.10">
    <property type="entry name" value="PEBP-like"/>
    <property type="match status" value="1"/>
</dbReference>
<accession>A0A0D1XDG5</accession>
<dbReference type="EMBL" id="KN847565">
    <property type="protein sequence ID" value="KIW00276.1"/>
    <property type="molecule type" value="Genomic_DNA"/>
</dbReference>
<evidence type="ECO:0000256" key="1">
    <source>
        <dbReference type="SAM" id="MobiDB-lite"/>
    </source>
</evidence>
<dbReference type="STRING" id="253628.A0A0D1XDG5"/>